<gene>
    <name evidence="2" type="ORF">OEZ85_010022</name>
</gene>
<evidence type="ECO:0000313" key="3">
    <source>
        <dbReference type="Proteomes" id="UP001244341"/>
    </source>
</evidence>
<sequence>MAASQDAAAQPMLGEDPQQTGDALLERYKAPPFQKAISSGRYAKFMVFLRAIYNFIQSSDGPSGSQVPTVEPGWRWFRLRPPVPTAKAQLTAAEPTAPAPAAPAAAAAAAASDGAGSDGGVGRTLSGPSSDGIVRSFPGYTSATPIALGGGRYLLCLRMRLTGRLAGWALRLWVCAFDPQQPAEQPGQQQQQQGQQQGLCAGDEQTQHLGARLSGLHVAPSSEDLDVLSGPMPLPGDLAPAPASPDTLASLGLDSIEAGMLLGLAMPAAAAAAAAAAGSSPQSPFNATHGSPHPVFFSAKSVGSKGSAEQHARKQARDGKLLLVDTGVGWCVLEPNPVKAEAAAGGSGTATAKLGSQSKRSRPSSAEPANLTPGSTGAAAATAAAPAAAAVAMGETAAGEEEVAAEDWEQTMSDPTRAAKLRQLLLRQDVRDTKARNVLHLTAAGRRPAGLQKLQLDFLLQPDLLVKLQGQVNNNGSTPLLLAATWGQPGVYGRLLAAATADVLYTFTQSGEVGWAAWQTIAAAAS</sequence>
<keyword evidence="3" id="KW-1185">Reference proteome</keyword>
<evidence type="ECO:0000313" key="2">
    <source>
        <dbReference type="EMBL" id="WIA18581.1"/>
    </source>
</evidence>
<feature type="region of interest" description="Disordered" evidence="1">
    <location>
        <begin position="341"/>
        <end position="378"/>
    </location>
</feature>
<feature type="region of interest" description="Disordered" evidence="1">
    <location>
        <begin position="279"/>
        <end position="316"/>
    </location>
</feature>
<proteinExistence type="predicted"/>
<protein>
    <submittedName>
        <fullName evidence="2">Uncharacterized protein</fullName>
    </submittedName>
</protein>
<feature type="region of interest" description="Disordered" evidence="1">
    <location>
        <begin position="181"/>
        <end position="201"/>
    </location>
</feature>
<feature type="compositionally biased region" description="Low complexity" evidence="1">
    <location>
        <begin position="341"/>
        <end position="356"/>
    </location>
</feature>
<dbReference type="EMBL" id="CP126216">
    <property type="protein sequence ID" value="WIA18581.1"/>
    <property type="molecule type" value="Genomic_DNA"/>
</dbReference>
<feature type="compositionally biased region" description="Low complexity" evidence="1">
    <location>
        <begin position="181"/>
        <end position="198"/>
    </location>
</feature>
<organism evidence="2 3">
    <name type="scientific">Tetradesmus obliquus</name>
    <name type="common">Green alga</name>
    <name type="synonym">Acutodesmus obliquus</name>
    <dbReference type="NCBI Taxonomy" id="3088"/>
    <lineage>
        <taxon>Eukaryota</taxon>
        <taxon>Viridiplantae</taxon>
        <taxon>Chlorophyta</taxon>
        <taxon>core chlorophytes</taxon>
        <taxon>Chlorophyceae</taxon>
        <taxon>CS clade</taxon>
        <taxon>Sphaeropleales</taxon>
        <taxon>Scenedesmaceae</taxon>
        <taxon>Tetradesmus</taxon>
    </lineage>
</organism>
<feature type="region of interest" description="Disordered" evidence="1">
    <location>
        <begin position="222"/>
        <end position="241"/>
    </location>
</feature>
<name>A0ABY8UAU0_TETOB</name>
<evidence type="ECO:0000256" key="1">
    <source>
        <dbReference type="SAM" id="MobiDB-lite"/>
    </source>
</evidence>
<dbReference type="Proteomes" id="UP001244341">
    <property type="component" value="Chromosome 9b"/>
</dbReference>
<accession>A0ABY8UAU0</accession>
<reference evidence="2 3" key="1">
    <citation type="submission" date="2023-05" db="EMBL/GenBank/DDBJ databases">
        <title>A 100% complete, gapless, phased diploid assembly of the Scenedesmus obliquus UTEX 3031 genome.</title>
        <authorList>
            <person name="Biondi T.C."/>
            <person name="Hanschen E.R."/>
            <person name="Kwon T."/>
            <person name="Eng W."/>
            <person name="Kruse C.P.S."/>
            <person name="Koehler S.I."/>
            <person name="Kunde Y."/>
            <person name="Gleasner C.D."/>
            <person name="You Mak K.T."/>
            <person name="Polle J."/>
            <person name="Hovde B.T."/>
            <person name="Starkenburg S.R."/>
        </authorList>
    </citation>
    <scope>NUCLEOTIDE SEQUENCE [LARGE SCALE GENOMIC DNA]</scope>
    <source>
        <strain evidence="2 3">DOE0152z</strain>
    </source>
</reference>